<evidence type="ECO:0000256" key="7">
    <source>
        <dbReference type="ARBA" id="ARBA00023328"/>
    </source>
</evidence>
<evidence type="ECO:0000256" key="8">
    <source>
        <dbReference type="SAM" id="Coils"/>
    </source>
</evidence>
<dbReference type="PANTHER" id="PTHR14582:SF1">
    <property type="entry name" value="CENTROMERE PROTEIN O"/>
    <property type="match status" value="1"/>
</dbReference>
<dbReference type="Pfam" id="PF09496">
    <property type="entry name" value="CENP-O"/>
    <property type="match status" value="1"/>
</dbReference>
<dbReference type="Proteomes" id="UP000826234">
    <property type="component" value="Unassembled WGS sequence"/>
</dbReference>
<evidence type="ECO:0000313" key="10">
    <source>
        <dbReference type="Proteomes" id="UP000826234"/>
    </source>
</evidence>
<reference evidence="9 10" key="1">
    <citation type="journal article" date="2022" name="Gigascience">
        <title>A chromosome-level genome assembly and annotation of the desert horned lizard, Phrynosoma platyrhinos, provides insight into chromosomal rearrangements among reptiles.</title>
        <authorList>
            <person name="Koochekian N."/>
            <person name="Ascanio A."/>
            <person name="Farleigh K."/>
            <person name="Card D.C."/>
            <person name="Schield D.R."/>
            <person name="Castoe T.A."/>
            <person name="Jezkova T."/>
        </authorList>
    </citation>
    <scope>NUCLEOTIDE SEQUENCE [LARGE SCALE GENOMIC DNA]</scope>
    <source>
        <strain evidence="9">NK-2021</strain>
    </source>
</reference>
<keyword evidence="8" id="KW-0175">Coiled coil</keyword>
<accession>A0ABQ7SZP8</accession>
<keyword evidence="5" id="KW-0158">Chromosome</keyword>
<dbReference type="CDD" id="cd23835">
    <property type="entry name" value="DRWD-N_CENP-O"/>
    <property type="match status" value="1"/>
</dbReference>
<dbReference type="PANTHER" id="PTHR14582">
    <property type="entry name" value="INNER KINETOCHORE SUBUNIT MAL2"/>
    <property type="match status" value="1"/>
</dbReference>
<keyword evidence="7" id="KW-0137">Centromere</keyword>
<evidence type="ECO:0000313" key="9">
    <source>
        <dbReference type="EMBL" id="KAH0622917.1"/>
    </source>
</evidence>
<feature type="coiled-coil region" evidence="8">
    <location>
        <begin position="16"/>
        <end position="67"/>
    </location>
</feature>
<dbReference type="EMBL" id="JAIPUX010003289">
    <property type="protein sequence ID" value="KAH0622917.1"/>
    <property type="molecule type" value="Genomic_DNA"/>
</dbReference>
<keyword evidence="10" id="KW-1185">Reference proteome</keyword>
<evidence type="ECO:0000256" key="2">
    <source>
        <dbReference type="ARBA" id="ARBA00004584"/>
    </source>
</evidence>
<evidence type="ECO:0000256" key="3">
    <source>
        <dbReference type="ARBA" id="ARBA00007321"/>
    </source>
</evidence>
<dbReference type="CDD" id="cd23836">
    <property type="entry name" value="DRWD-C_CENP-O"/>
    <property type="match status" value="1"/>
</dbReference>
<evidence type="ECO:0000256" key="1">
    <source>
        <dbReference type="ARBA" id="ARBA00004123"/>
    </source>
</evidence>
<sequence>MGENRASLQIGVLSHLENLEAAAHEIALKRGELRKQEEDMARMKQRIWELRRQRDELRTKLNVFRSQLIEGKDTTNVDANATEAGQEALLQWKMETLKGLLQVFHLTGLSGRLTTQGACLCISTAFEGTYLDSYYLDLLIQQPVKIQRHSIPPFIPLDQIAHKYLQTDIKCFLSDLSNQLNASAGRKFQADQLQENFADFLEGPLRGNSLCSLLEFSYRLGRESKTFPFTAKLTYGDPTSTLPTEVTVACKGESGKFCCLQPLFWHNK</sequence>
<protein>
    <recommendedName>
        <fullName evidence="4">Centromere protein O</fullName>
    </recommendedName>
</protein>
<evidence type="ECO:0000256" key="4">
    <source>
        <dbReference type="ARBA" id="ARBA00016395"/>
    </source>
</evidence>
<comment type="subcellular location">
    <subcellularLocation>
        <location evidence="2">Chromosome</location>
        <location evidence="2">Centromere</location>
    </subcellularLocation>
    <subcellularLocation>
        <location evidence="1">Nucleus</location>
    </subcellularLocation>
</comment>
<name>A0ABQ7SZP8_PHRPL</name>
<keyword evidence="6" id="KW-0539">Nucleus</keyword>
<comment type="similarity">
    <text evidence="3">Belongs to the CENP-O/MCM21 family.</text>
</comment>
<evidence type="ECO:0000256" key="5">
    <source>
        <dbReference type="ARBA" id="ARBA00022454"/>
    </source>
</evidence>
<comment type="caution">
    <text evidence="9">The sequence shown here is derived from an EMBL/GenBank/DDBJ whole genome shotgun (WGS) entry which is preliminary data.</text>
</comment>
<gene>
    <name evidence="9" type="ORF">JD844_025808</name>
</gene>
<proteinExistence type="inferred from homology"/>
<dbReference type="InterPro" id="IPR018464">
    <property type="entry name" value="CENP-O"/>
</dbReference>
<organism evidence="9 10">
    <name type="scientific">Phrynosoma platyrhinos</name>
    <name type="common">Desert horned lizard</name>
    <dbReference type="NCBI Taxonomy" id="52577"/>
    <lineage>
        <taxon>Eukaryota</taxon>
        <taxon>Metazoa</taxon>
        <taxon>Chordata</taxon>
        <taxon>Craniata</taxon>
        <taxon>Vertebrata</taxon>
        <taxon>Euteleostomi</taxon>
        <taxon>Lepidosauria</taxon>
        <taxon>Squamata</taxon>
        <taxon>Bifurcata</taxon>
        <taxon>Unidentata</taxon>
        <taxon>Episquamata</taxon>
        <taxon>Toxicofera</taxon>
        <taxon>Iguania</taxon>
        <taxon>Phrynosomatidae</taxon>
        <taxon>Phrynosomatinae</taxon>
        <taxon>Phrynosoma</taxon>
    </lineage>
</organism>
<evidence type="ECO:0000256" key="6">
    <source>
        <dbReference type="ARBA" id="ARBA00023242"/>
    </source>
</evidence>